<reference evidence="1" key="1">
    <citation type="submission" date="2020-05" db="EMBL/GenBank/DDBJ databases">
        <title>Large-scale comparative analyses of tick genomes elucidate their genetic diversity and vector capacities.</title>
        <authorList>
            <person name="Jia N."/>
            <person name="Wang J."/>
            <person name="Shi W."/>
            <person name="Du L."/>
            <person name="Sun Y."/>
            <person name="Zhan W."/>
            <person name="Jiang J."/>
            <person name="Wang Q."/>
            <person name="Zhang B."/>
            <person name="Ji P."/>
            <person name="Sakyi L.B."/>
            <person name="Cui X."/>
            <person name="Yuan T."/>
            <person name="Jiang B."/>
            <person name="Yang W."/>
            <person name="Lam T.T.-Y."/>
            <person name="Chang Q."/>
            <person name="Ding S."/>
            <person name="Wang X."/>
            <person name="Zhu J."/>
            <person name="Ruan X."/>
            <person name="Zhao L."/>
            <person name="Wei J."/>
            <person name="Que T."/>
            <person name="Du C."/>
            <person name="Cheng J."/>
            <person name="Dai P."/>
            <person name="Han X."/>
            <person name="Huang E."/>
            <person name="Gao Y."/>
            <person name="Liu J."/>
            <person name="Shao H."/>
            <person name="Ye R."/>
            <person name="Li L."/>
            <person name="Wei W."/>
            <person name="Wang X."/>
            <person name="Wang C."/>
            <person name="Yang T."/>
            <person name="Huo Q."/>
            <person name="Li W."/>
            <person name="Guo W."/>
            <person name="Chen H."/>
            <person name="Zhou L."/>
            <person name="Ni X."/>
            <person name="Tian J."/>
            <person name="Zhou Y."/>
            <person name="Sheng Y."/>
            <person name="Liu T."/>
            <person name="Pan Y."/>
            <person name="Xia L."/>
            <person name="Li J."/>
            <person name="Zhao F."/>
            <person name="Cao W."/>
        </authorList>
    </citation>
    <scope>NUCLEOTIDE SEQUENCE</scope>
    <source>
        <strain evidence="1">Dsil-2018</strain>
    </source>
</reference>
<sequence>MQADNPAPLLADAPRILRIEKAQGALKTTHRAISNTYISRLDRDQYTVLSCWLLLVTCVGLFIVLLLTFGKQFCMVVFLSISGLVVLFVLFVQPPEGTLRRQALRDVLVRRATDAGPVPAVASVHSQENVVVASAATSGSPAAQHHQKKKAAMGLNLVESPSPSAAPVYQLRKASMMFEKYDEACRVALPPSATIRAPQETAKRGFFRALISRIRKGHLQVNPYYTTLTEDTPSIEEGTAEPTTTKSSARRSFDRGKGSTPEIKKRIGFQEEPLMEGEQLTGANTPTSTQSVSRRQRRSQSMRPIADTEFGSRGRLDRSASVFATVAPGSSAPGLRPLKSGIKGSVTPKLGAPTKRTSSTIASRRTVNFTGVMTPAKKQSPPRPHKVEDWNKVANSSISTGEEGHEMDQCIFVGDRKPCETTQPPPAKRSSSRKRHRGPQASSSSPDLRVGSSRTYMLRDSANGYRKIHHVWSQ</sequence>
<protein>
    <submittedName>
        <fullName evidence="1">Uncharacterized protein</fullName>
    </submittedName>
</protein>
<organism evidence="1 2">
    <name type="scientific">Dermacentor silvarum</name>
    <name type="common">Tick</name>
    <dbReference type="NCBI Taxonomy" id="543639"/>
    <lineage>
        <taxon>Eukaryota</taxon>
        <taxon>Metazoa</taxon>
        <taxon>Ecdysozoa</taxon>
        <taxon>Arthropoda</taxon>
        <taxon>Chelicerata</taxon>
        <taxon>Arachnida</taxon>
        <taxon>Acari</taxon>
        <taxon>Parasitiformes</taxon>
        <taxon>Ixodida</taxon>
        <taxon>Ixodoidea</taxon>
        <taxon>Ixodidae</taxon>
        <taxon>Rhipicephalinae</taxon>
        <taxon>Dermacentor</taxon>
    </lineage>
</organism>
<evidence type="ECO:0000313" key="2">
    <source>
        <dbReference type="Proteomes" id="UP000821865"/>
    </source>
</evidence>
<keyword evidence="2" id="KW-1185">Reference proteome</keyword>
<proteinExistence type="predicted"/>
<name>A0ACB8D1C1_DERSI</name>
<dbReference type="EMBL" id="CM023473">
    <property type="protein sequence ID" value="KAH7955169.1"/>
    <property type="molecule type" value="Genomic_DNA"/>
</dbReference>
<dbReference type="Proteomes" id="UP000821865">
    <property type="component" value="Chromosome 4"/>
</dbReference>
<evidence type="ECO:0000313" key="1">
    <source>
        <dbReference type="EMBL" id="KAH7955169.1"/>
    </source>
</evidence>
<comment type="caution">
    <text evidence="1">The sequence shown here is derived from an EMBL/GenBank/DDBJ whole genome shotgun (WGS) entry which is preliminary data.</text>
</comment>
<accession>A0ACB8D1C1</accession>
<gene>
    <name evidence="1" type="ORF">HPB49_024975</name>
</gene>